<geneLocation type="plasmid" evidence="4">
    <name>prccge525c</name>
</geneLocation>
<organism evidence="3 4">
    <name type="scientific">Rhizobium jaguaris</name>
    <dbReference type="NCBI Taxonomy" id="1312183"/>
    <lineage>
        <taxon>Bacteria</taxon>
        <taxon>Pseudomonadati</taxon>
        <taxon>Pseudomonadota</taxon>
        <taxon>Alphaproteobacteria</taxon>
        <taxon>Hyphomicrobiales</taxon>
        <taxon>Rhizobiaceae</taxon>
        <taxon>Rhizobium/Agrobacterium group</taxon>
        <taxon>Rhizobium</taxon>
    </lineage>
</organism>
<dbReference type="Gene3D" id="3.90.230.10">
    <property type="entry name" value="Creatinase/methionine aminopeptidase superfamily"/>
    <property type="match status" value="1"/>
</dbReference>
<dbReference type="Pfam" id="PF01321">
    <property type="entry name" value="Creatinase_N"/>
    <property type="match status" value="1"/>
</dbReference>
<feature type="domain" description="Creatinase N-terminal" evidence="2">
    <location>
        <begin position="10"/>
        <end position="144"/>
    </location>
</feature>
<feature type="domain" description="Peptidase M24" evidence="1">
    <location>
        <begin position="154"/>
        <end position="355"/>
    </location>
</feature>
<protein>
    <submittedName>
        <fullName evidence="3">Aminopeptidase P family protein</fullName>
    </submittedName>
</protein>
<dbReference type="Pfam" id="PF00557">
    <property type="entry name" value="Peptidase_M24"/>
    <property type="match status" value="1"/>
</dbReference>
<dbReference type="AlphaFoldDB" id="A0A387FVP5"/>
<keyword evidence="3" id="KW-0645">Protease</keyword>
<gene>
    <name evidence="3" type="ORF">CCGE525_27240</name>
</gene>
<dbReference type="EMBL" id="CP032695">
    <property type="protein sequence ID" value="AYG62473.1"/>
    <property type="molecule type" value="Genomic_DNA"/>
</dbReference>
<reference evidence="3 4" key="1">
    <citation type="submission" date="2018-10" db="EMBL/GenBank/DDBJ databases">
        <title>Rhizobium etli, R. leguminosarum and a new Rhizobium genospecies from Phaseolus dumosus.</title>
        <authorList>
            <person name="Ramirez-Puebla S.T."/>
            <person name="Rogel-Hernandez M.A."/>
            <person name="Guerrero G."/>
            <person name="Ormeno-Orrillo E."/>
            <person name="Martinez-Romero J.C."/>
            <person name="Negrete-Yankelevich S."/>
            <person name="Martinez-Romero E."/>
        </authorList>
    </citation>
    <scope>NUCLEOTIDE SEQUENCE [LARGE SCALE GENOMIC DNA]</scope>
    <source>
        <strain evidence="3 4">CCGE525</strain>
        <plasmid evidence="4">prccge525c</plasmid>
    </source>
</reference>
<dbReference type="InterPro" id="IPR000587">
    <property type="entry name" value="Creatinase_N"/>
</dbReference>
<dbReference type="PANTHER" id="PTHR46112">
    <property type="entry name" value="AMINOPEPTIDASE"/>
    <property type="match status" value="1"/>
</dbReference>
<dbReference type="InterPro" id="IPR050659">
    <property type="entry name" value="Peptidase_M24B"/>
</dbReference>
<keyword evidence="4" id="KW-1185">Reference proteome</keyword>
<dbReference type="Gene3D" id="3.40.350.10">
    <property type="entry name" value="Creatinase/prolidase N-terminal domain"/>
    <property type="match status" value="1"/>
</dbReference>
<keyword evidence="3" id="KW-0378">Hydrolase</keyword>
<evidence type="ECO:0000313" key="4">
    <source>
        <dbReference type="Proteomes" id="UP000282195"/>
    </source>
</evidence>
<dbReference type="KEGG" id="rjg:CCGE525_27240"/>
<name>A0A387FVP5_9HYPH</name>
<dbReference type="InterPro" id="IPR000994">
    <property type="entry name" value="Pept_M24"/>
</dbReference>
<dbReference type="Proteomes" id="UP000282195">
    <property type="component" value="Plasmid pRCCGE525c"/>
</dbReference>
<dbReference type="SUPFAM" id="SSF53092">
    <property type="entry name" value="Creatinase/prolidase N-terminal domain"/>
    <property type="match status" value="1"/>
</dbReference>
<dbReference type="GO" id="GO:0004177">
    <property type="term" value="F:aminopeptidase activity"/>
    <property type="evidence" value="ECO:0007669"/>
    <property type="project" value="UniProtKB-KW"/>
</dbReference>
<dbReference type="OrthoDB" id="9761809at2"/>
<evidence type="ECO:0000259" key="1">
    <source>
        <dbReference type="Pfam" id="PF00557"/>
    </source>
</evidence>
<evidence type="ECO:0000313" key="3">
    <source>
        <dbReference type="EMBL" id="AYG62473.1"/>
    </source>
</evidence>
<proteinExistence type="predicted"/>
<dbReference type="PANTHER" id="PTHR46112:SF3">
    <property type="entry name" value="AMINOPEPTIDASE YPDF"/>
    <property type="match status" value="1"/>
</dbReference>
<keyword evidence="3" id="KW-0031">Aminopeptidase</keyword>
<dbReference type="InterPro" id="IPR036005">
    <property type="entry name" value="Creatinase/aminopeptidase-like"/>
</dbReference>
<sequence length="373" mass="40705">MFPRDEYDWRIAKAHAAMDAAAVDLLLIDSGELLAWLTGYTVSETMYRAAFLPRHGTPWFVLRELDEAPCREKTWISEIVSFADTADPHEAIAESIQARGFANVRIGADFASYSFSADTAAKLRAHLPQAQLVALPGLSDSLRWIKSMREIAVLTQAAGIADRAMQAIVHSTRAGSSTRVAAATAAATFLLEGADSGETGPIVKASGNHEFLHGSFRSEILQDGDILHVELIPRVGGYGARLMRPIVIGEPTDELRDIAARIVALQDEQIDAMRAGVTAVEVDAIVRQGLLSSGLRPRYDNVTAYTLGLYTRTPRPSDFSRVFLPNADWRLEQGMVFHVYATAARLGFSETVVVTPKGGKRLTATGRRLLSRE</sequence>
<dbReference type="RefSeq" id="WP_120707389.1">
    <property type="nucleotide sequence ID" value="NZ_CP032695.1"/>
</dbReference>
<keyword evidence="3" id="KW-0614">Plasmid</keyword>
<dbReference type="InterPro" id="IPR029149">
    <property type="entry name" value="Creatin/AminoP/Spt16_N"/>
</dbReference>
<accession>A0A387FVP5</accession>
<evidence type="ECO:0000259" key="2">
    <source>
        <dbReference type="Pfam" id="PF01321"/>
    </source>
</evidence>
<dbReference type="CDD" id="cd01066">
    <property type="entry name" value="APP_MetAP"/>
    <property type="match status" value="1"/>
</dbReference>
<dbReference type="SUPFAM" id="SSF55920">
    <property type="entry name" value="Creatinase/aminopeptidase"/>
    <property type="match status" value="1"/>
</dbReference>